<dbReference type="InterPro" id="IPR013761">
    <property type="entry name" value="SAM/pointed_sf"/>
</dbReference>
<evidence type="ECO:0000313" key="2">
    <source>
        <dbReference type="EMBL" id="DAD48539.1"/>
    </source>
</evidence>
<protein>
    <recommendedName>
        <fullName evidence="1">SAM domain-containing protein</fullName>
    </recommendedName>
</protein>
<comment type="caution">
    <text evidence="2">The sequence shown here is derived from an EMBL/GenBank/DDBJ whole genome shotgun (WGS) entry which is preliminary data.</text>
</comment>
<feature type="domain" description="SAM" evidence="1">
    <location>
        <begin position="49"/>
        <end position="83"/>
    </location>
</feature>
<dbReference type="Pfam" id="PF00536">
    <property type="entry name" value="SAM_1"/>
    <property type="match status" value="1"/>
</dbReference>
<organism evidence="2 3">
    <name type="scientific">Nelumbo nucifera</name>
    <name type="common">Sacred lotus</name>
    <dbReference type="NCBI Taxonomy" id="4432"/>
    <lineage>
        <taxon>Eukaryota</taxon>
        <taxon>Viridiplantae</taxon>
        <taxon>Streptophyta</taxon>
        <taxon>Embryophyta</taxon>
        <taxon>Tracheophyta</taxon>
        <taxon>Spermatophyta</taxon>
        <taxon>Magnoliopsida</taxon>
        <taxon>Proteales</taxon>
        <taxon>Nelumbonaceae</taxon>
        <taxon>Nelumbo</taxon>
    </lineage>
</organism>
<sequence>MLKLQKKGPQKVYQNGKGTIAGVQDLRNYLGQISSSAAWKKKTQSKDGKSVDGFIQSLSLEKYLIIFQAEEIDMTALVNMTDDISKLYGFPWVAGRKYCWPWIPESEIGNQLTS</sequence>
<gene>
    <name evidence="2" type="ORF">HUJ06_018476</name>
</gene>
<name>A0A822ZZK5_NELNU</name>
<dbReference type="AlphaFoldDB" id="A0A822ZZK5"/>
<dbReference type="Proteomes" id="UP000607653">
    <property type="component" value="Unassembled WGS sequence"/>
</dbReference>
<dbReference type="EMBL" id="DUZY01000008">
    <property type="protein sequence ID" value="DAD48539.1"/>
    <property type="molecule type" value="Genomic_DNA"/>
</dbReference>
<dbReference type="CDD" id="cd09487">
    <property type="entry name" value="SAM_superfamily"/>
    <property type="match status" value="1"/>
</dbReference>
<dbReference type="InterPro" id="IPR001660">
    <property type="entry name" value="SAM"/>
</dbReference>
<reference evidence="2 3" key="1">
    <citation type="journal article" date="2020" name="Mol. Biol. Evol.">
        <title>Distinct Expression and Methylation Patterns for Genes with Different Fates following a Single Whole-Genome Duplication in Flowering Plants.</title>
        <authorList>
            <person name="Shi T."/>
            <person name="Rahmani R.S."/>
            <person name="Gugger P.F."/>
            <person name="Wang M."/>
            <person name="Li H."/>
            <person name="Zhang Y."/>
            <person name="Li Z."/>
            <person name="Wang Q."/>
            <person name="Van de Peer Y."/>
            <person name="Marchal K."/>
            <person name="Chen J."/>
        </authorList>
    </citation>
    <scope>NUCLEOTIDE SEQUENCE [LARGE SCALE GENOMIC DNA]</scope>
    <source>
        <tissue evidence="2">Leaf</tissue>
    </source>
</reference>
<keyword evidence="3" id="KW-1185">Reference proteome</keyword>
<accession>A0A822ZZK5</accession>
<evidence type="ECO:0000259" key="1">
    <source>
        <dbReference type="Pfam" id="PF00536"/>
    </source>
</evidence>
<dbReference type="Gene3D" id="1.10.150.50">
    <property type="entry name" value="Transcription Factor, Ets-1"/>
    <property type="match status" value="1"/>
</dbReference>
<evidence type="ECO:0000313" key="3">
    <source>
        <dbReference type="Proteomes" id="UP000607653"/>
    </source>
</evidence>
<proteinExistence type="predicted"/>